<evidence type="ECO:0000313" key="2">
    <source>
        <dbReference type="Proteomes" id="UP001596483"/>
    </source>
</evidence>
<protein>
    <submittedName>
        <fullName evidence="1">Phage head-tail connector protein</fullName>
    </submittedName>
</protein>
<dbReference type="EMBL" id="JBHTCT010000011">
    <property type="protein sequence ID" value="MFC7364535.1"/>
    <property type="molecule type" value="Genomic_DNA"/>
</dbReference>
<reference evidence="2" key="1">
    <citation type="journal article" date="2019" name="Int. J. Syst. Evol. Microbiol.">
        <title>The Global Catalogue of Microorganisms (GCM) 10K type strain sequencing project: providing services to taxonomists for standard genome sequencing and annotation.</title>
        <authorList>
            <consortium name="The Broad Institute Genomics Platform"/>
            <consortium name="The Broad Institute Genome Sequencing Center for Infectious Disease"/>
            <person name="Wu L."/>
            <person name="Ma J."/>
        </authorList>
    </citation>
    <scope>NUCLEOTIDE SEQUENCE [LARGE SCALE GENOMIC DNA]</scope>
    <source>
        <strain evidence="2">JCM 4738</strain>
    </source>
</reference>
<name>A0ABW2NF60_9BACL</name>
<organism evidence="1 2">
    <name type="scientific">Bhargavaea changchunensis</name>
    <dbReference type="NCBI Taxonomy" id="2134037"/>
    <lineage>
        <taxon>Bacteria</taxon>
        <taxon>Bacillati</taxon>
        <taxon>Bacillota</taxon>
        <taxon>Bacilli</taxon>
        <taxon>Bacillales</taxon>
        <taxon>Caryophanaceae</taxon>
        <taxon>Bhargavaea</taxon>
    </lineage>
</organism>
<dbReference type="RefSeq" id="WP_157297367.1">
    <property type="nucleotide sequence ID" value="NZ_JBHTCT010000011.1"/>
</dbReference>
<dbReference type="Pfam" id="PF05135">
    <property type="entry name" value="Phage_connect_1"/>
    <property type="match status" value="1"/>
</dbReference>
<dbReference type="Proteomes" id="UP001596483">
    <property type="component" value="Unassembled WGS sequence"/>
</dbReference>
<proteinExistence type="predicted"/>
<dbReference type="InterPro" id="IPR021146">
    <property type="entry name" value="Phage_gp6-like_head-tail"/>
</dbReference>
<keyword evidence="2" id="KW-1185">Reference proteome</keyword>
<comment type="caution">
    <text evidence="1">The sequence shown here is derived from an EMBL/GenBank/DDBJ whole genome shotgun (WGS) entry which is preliminary data.</text>
</comment>
<accession>A0ABW2NF60</accession>
<gene>
    <name evidence="1" type="ORF">ACFQQH_05265</name>
</gene>
<evidence type="ECO:0000313" key="1">
    <source>
        <dbReference type="EMBL" id="MFC7364535.1"/>
    </source>
</evidence>
<sequence length="114" mass="13171">MDKNQILMRVRTLLDIKDGLQDDALEEIVGSRIEHLKLELESDTVPEALSFIIVELAVRRFNRLGSEGMKGESVEGHSVNFYGLEDEFKPYQRLIDRFRPKTQHPPGRGKVFFL</sequence>